<evidence type="ECO:0000313" key="3">
    <source>
        <dbReference type="Proteomes" id="UP001206925"/>
    </source>
</evidence>
<dbReference type="PANTHER" id="PTHR33270:SF24">
    <property type="entry name" value="EXPRESSED PROTEIN"/>
    <property type="match status" value="1"/>
</dbReference>
<dbReference type="Proteomes" id="UP001206925">
    <property type="component" value="Unassembled WGS sequence"/>
</dbReference>
<name>A0AAD5DB99_AMBAR</name>
<accession>A0AAD5DB99</accession>
<organism evidence="2 3">
    <name type="scientific">Ambrosia artemisiifolia</name>
    <name type="common">Common ragweed</name>
    <dbReference type="NCBI Taxonomy" id="4212"/>
    <lineage>
        <taxon>Eukaryota</taxon>
        <taxon>Viridiplantae</taxon>
        <taxon>Streptophyta</taxon>
        <taxon>Embryophyta</taxon>
        <taxon>Tracheophyta</taxon>
        <taxon>Spermatophyta</taxon>
        <taxon>Magnoliopsida</taxon>
        <taxon>eudicotyledons</taxon>
        <taxon>Gunneridae</taxon>
        <taxon>Pentapetalae</taxon>
        <taxon>asterids</taxon>
        <taxon>campanulids</taxon>
        <taxon>Asterales</taxon>
        <taxon>Asteraceae</taxon>
        <taxon>Asteroideae</taxon>
        <taxon>Heliantheae alliance</taxon>
        <taxon>Heliantheae</taxon>
        <taxon>Ambrosia</taxon>
    </lineage>
</organism>
<dbReference type="InterPro" id="IPR055482">
    <property type="entry name" value="DUF7054"/>
</dbReference>
<feature type="domain" description="DUF7054" evidence="1">
    <location>
        <begin position="62"/>
        <end position="146"/>
    </location>
</feature>
<proteinExistence type="predicted"/>
<dbReference type="InterPro" id="IPR040358">
    <property type="entry name" value="At4g22758-like"/>
</dbReference>
<comment type="caution">
    <text evidence="2">The sequence shown here is derived from an EMBL/GenBank/DDBJ whole genome shotgun (WGS) entry which is preliminary data.</text>
</comment>
<dbReference type="Pfam" id="PF23156">
    <property type="entry name" value="DUF7054"/>
    <property type="match status" value="1"/>
</dbReference>
<keyword evidence="3" id="KW-1185">Reference proteome</keyword>
<reference evidence="2" key="1">
    <citation type="submission" date="2022-06" db="EMBL/GenBank/DDBJ databases">
        <title>Uncovering the hologenomic basis of an extraordinary plant invasion.</title>
        <authorList>
            <person name="Bieker V.C."/>
            <person name="Martin M.D."/>
            <person name="Gilbert T."/>
            <person name="Hodgins K."/>
            <person name="Battlay P."/>
            <person name="Petersen B."/>
            <person name="Wilson J."/>
        </authorList>
    </citation>
    <scope>NUCLEOTIDE SEQUENCE</scope>
    <source>
        <strain evidence="2">AA19_3_7</strain>
        <tissue evidence="2">Leaf</tissue>
    </source>
</reference>
<protein>
    <recommendedName>
        <fullName evidence="1">DUF7054 domain-containing protein</fullName>
    </recommendedName>
</protein>
<sequence length="183" mass="20452">MSTKKSVRKVQDKVNKKGRLTEKAMSFHGHSAEEMVAKLRRPRTLPDLNSGRFSSMEMLRPKLTKLLLNVTVQRSLGPVQVLISPESTVRDLIVDALRLYSKEGRRPILPSLDPSCFGLHYSQFSLESLDLDEKLIQLGSRNFFLCPKGSANAASSSSSTCSEEAENVTKTSVGWLRFMSFSQ</sequence>
<gene>
    <name evidence="2" type="ORF">M8C21_021380</name>
</gene>
<dbReference type="PANTHER" id="PTHR33270">
    <property type="entry name" value="BNAC05G50380D PROTEIN"/>
    <property type="match status" value="1"/>
</dbReference>
<evidence type="ECO:0000259" key="1">
    <source>
        <dbReference type="Pfam" id="PF23156"/>
    </source>
</evidence>
<evidence type="ECO:0000313" key="2">
    <source>
        <dbReference type="EMBL" id="KAI7756629.1"/>
    </source>
</evidence>
<dbReference type="AlphaFoldDB" id="A0AAD5DB99"/>
<dbReference type="EMBL" id="JAMZMK010000329">
    <property type="protein sequence ID" value="KAI7756629.1"/>
    <property type="molecule type" value="Genomic_DNA"/>
</dbReference>